<gene>
    <name evidence="3" type="ORF">DZF91_12550</name>
</gene>
<feature type="transmembrane region" description="Helical" evidence="2">
    <location>
        <begin position="182"/>
        <end position="203"/>
    </location>
</feature>
<name>A0A372JMX8_9ACTN</name>
<evidence type="ECO:0000256" key="1">
    <source>
        <dbReference type="SAM" id="MobiDB-lite"/>
    </source>
</evidence>
<dbReference type="Proteomes" id="UP000261811">
    <property type="component" value="Unassembled WGS sequence"/>
</dbReference>
<feature type="compositionally biased region" description="Basic and acidic residues" evidence="1">
    <location>
        <begin position="144"/>
        <end position="154"/>
    </location>
</feature>
<sequence length="392" mass="39413">MGLLRTLGDTRFRSYATPSLLTWIYRGCLTGIVLVTGWWVLVAVWLMSWRNGWLWGVLLLVVAPVVGLVLLLCVRVALEFVAVKFPAEPRHDLAASGKHGVAPLVNGAVGAARSVIHSRRIQGGRPMDQPGAGVPGAGVPDPADTFRSETGRWEEPDEPPADSADEGPAAEGPADGPAMRPVWVAGAVVGVLLVLALAVALIVGSSGDTPRAAPQTTVTATVTASPSAPAPSATAPPSATPSVTPSVAPSGVPSGTAPAGPGPVTPSWTGTMTIVGPATDRDLDAAPPRAVSGDGGDLRADWLAPVLHAVGSARLAVLESGAPSGPSECAASAASSAASSTETLHAGDVVCVDTGRGHLARLVITRATQSSTAPTISAQVTVWPAPAAGPGQ</sequence>
<feature type="transmembrane region" description="Helical" evidence="2">
    <location>
        <begin position="23"/>
        <end position="46"/>
    </location>
</feature>
<protein>
    <submittedName>
        <fullName evidence="3">DUF4282 domain-containing protein</fullName>
    </submittedName>
</protein>
<dbReference type="AlphaFoldDB" id="A0A372JMX8"/>
<organism evidence="3 4">
    <name type="scientific">Actinomadura logoneensis</name>
    <dbReference type="NCBI Taxonomy" id="2293572"/>
    <lineage>
        <taxon>Bacteria</taxon>
        <taxon>Bacillati</taxon>
        <taxon>Actinomycetota</taxon>
        <taxon>Actinomycetes</taxon>
        <taxon>Streptosporangiales</taxon>
        <taxon>Thermomonosporaceae</taxon>
        <taxon>Actinomadura</taxon>
    </lineage>
</organism>
<feature type="region of interest" description="Disordered" evidence="1">
    <location>
        <begin position="122"/>
        <end position="176"/>
    </location>
</feature>
<comment type="caution">
    <text evidence="3">The sequence shown here is derived from an EMBL/GenBank/DDBJ whole genome shotgun (WGS) entry which is preliminary data.</text>
</comment>
<keyword evidence="2" id="KW-1133">Transmembrane helix</keyword>
<accession>A0A372JMX8</accession>
<dbReference type="EMBL" id="QURH01000221">
    <property type="protein sequence ID" value="RFU41310.1"/>
    <property type="molecule type" value="Genomic_DNA"/>
</dbReference>
<dbReference type="Pfam" id="PF14110">
    <property type="entry name" value="DUF4282"/>
    <property type="match status" value="1"/>
</dbReference>
<dbReference type="InterPro" id="IPR025557">
    <property type="entry name" value="DUF4282"/>
</dbReference>
<reference evidence="3 4" key="1">
    <citation type="submission" date="2018-08" db="EMBL/GenBank/DDBJ databases">
        <title>Actinomadura jelena sp. nov., a novel Actinomycete isolated from soil in Chad.</title>
        <authorList>
            <person name="Shi L."/>
        </authorList>
    </citation>
    <scope>NUCLEOTIDE SEQUENCE [LARGE SCALE GENOMIC DNA]</scope>
    <source>
        <strain evidence="3 4">NEAU-G17</strain>
    </source>
</reference>
<dbReference type="RefSeq" id="WP_117357652.1">
    <property type="nucleotide sequence ID" value="NZ_QURH01000221.1"/>
</dbReference>
<keyword evidence="4" id="KW-1185">Reference proteome</keyword>
<evidence type="ECO:0000256" key="2">
    <source>
        <dbReference type="SAM" id="Phobius"/>
    </source>
</evidence>
<proteinExistence type="predicted"/>
<evidence type="ECO:0000313" key="3">
    <source>
        <dbReference type="EMBL" id="RFU41310.1"/>
    </source>
</evidence>
<evidence type="ECO:0000313" key="4">
    <source>
        <dbReference type="Proteomes" id="UP000261811"/>
    </source>
</evidence>
<feature type="compositionally biased region" description="Low complexity" evidence="1">
    <location>
        <begin position="166"/>
        <end position="176"/>
    </location>
</feature>
<feature type="transmembrane region" description="Helical" evidence="2">
    <location>
        <begin position="53"/>
        <end position="78"/>
    </location>
</feature>
<feature type="region of interest" description="Disordered" evidence="1">
    <location>
        <begin position="206"/>
        <end position="292"/>
    </location>
</feature>
<dbReference type="OrthoDB" id="3482223at2"/>
<feature type="compositionally biased region" description="Acidic residues" evidence="1">
    <location>
        <begin position="155"/>
        <end position="165"/>
    </location>
</feature>
<keyword evidence="2" id="KW-0472">Membrane</keyword>
<keyword evidence="2" id="KW-0812">Transmembrane</keyword>
<feature type="compositionally biased region" description="Low complexity" evidence="1">
    <location>
        <begin position="206"/>
        <end position="259"/>
    </location>
</feature>